<keyword evidence="10" id="KW-1185">Reference proteome</keyword>
<dbReference type="AlphaFoldDB" id="A0AAU9CE51"/>
<evidence type="ECO:0000256" key="6">
    <source>
        <dbReference type="ARBA" id="ARBA00020337"/>
    </source>
</evidence>
<dbReference type="CDD" id="cd01400">
    <property type="entry name" value="6PGL"/>
    <property type="match status" value="1"/>
</dbReference>
<keyword evidence="7 9" id="KW-0378">Hydrolase</keyword>
<evidence type="ECO:0000259" key="8">
    <source>
        <dbReference type="Pfam" id="PF01182"/>
    </source>
</evidence>
<dbReference type="RefSeq" id="WP_286291344.1">
    <property type="nucleotide sequence ID" value="NZ_AP024718.1"/>
</dbReference>
<dbReference type="GO" id="GO:0005975">
    <property type="term" value="P:carbohydrate metabolic process"/>
    <property type="evidence" value="ECO:0007669"/>
    <property type="project" value="UniProtKB-UniRule"/>
</dbReference>
<gene>
    <name evidence="7" type="primary">pgl</name>
    <name evidence="9" type="ORF">MIN45_P1441</name>
</gene>
<dbReference type="Proteomes" id="UP001321450">
    <property type="component" value="Chromosome"/>
</dbReference>
<accession>A0AAU9CE51</accession>
<protein>
    <recommendedName>
        <fullName evidence="6 7">6-phosphogluconolactonase</fullName>
        <shortName evidence="7">6PGL</shortName>
        <ecNumber evidence="5 7">3.1.1.31</ecNumber>
    </recommendedName>
</protein>
<evidence type="ECO:0000313" key="9">
    <source>
        <dbReference type="EMBL" id="BCX89071.1"/>
    </source>
</evidence>
<dbReference type="SUPFAM" id="SSF100950">
    <property type="entry name" value="NagB/RpiA/CoA transferase-like"/>
    <property type="match status" value="1"/>
</dbReference>
<dbReference type="PANTHER" id="PTHR11054:SF0">
    <property type="entry name" value="6-PHOSPHOGLUCONOLACTONASE"/>
    <property type="match status" value="1"/>
</dbReference>
<evidence type="ECO:0000256" key="5">
    <source>
        <dbReference type="ARBA" id="ARBA00013198"/>
    </source>
</evidence>
<dbReference type="Gene3D" id="3.40.50.1360">
    <property type="match status" value="1"/>
</dbReference>
<comment type="similarity">
    <text evidence="4 7">Belongs to the glucosamine/galactosamine-6-phosphate isomerase family. 6-phosphogluconolactonase subfamily.</text>
</comment>
<dbReference type="GO" id="GO:0006098">
    <property type="term" value="P:pentose-phosphate shunt"/>
    <property type="evidence" value="ECO:0007669"/>
    <property type="project" value="InterPro"/>
</dbReference>
<sequence length="239" mass="26500">MNRERRIFPDPEAACEALAQDFITTVERALEKAGRFTVALAGGSTPARFYRLLARSPYRERLAWEKLHVFFGDERFVPPDHPDSNYRMAREALLDHVPIPAANVHPMPTLGLTLPAAARRYETHLLECFAGSPQLDWVLLGLGEDGHTASLFPGFEPPPEAWVAAVASAPKPPPRRLTLTYRTFNHARQAVFLATGAGKAGIVARVFTRPELNLPAQRIAPRERLSWYLDEAASAGLVT</sequence>
<dbReference type="InterPro" id="IPR037171">
    <property type="entry name" value="NagB/RpiA_transferase-like"/>
</dbReference>
<dbReference type="InterPro" id="IPR006148">
    <property type="entry name" value="Glc/Gal-6P_isomerase"/>
</dbReference>
<comment type="function">
    <text evidence="2 7">Hydrolysis of 6-phosphogluconolactone to 6-phosphogluconate.</text>
</comment>
<comment type="catalytic activity">
    <reaction evidence="1 7">
        <text>6-phospho-D-glucono-1,5-lactone + H2O = 6-phospho-D-gluconate + H(+)</text>
        <dbReference type="Rhea" id="RHEA:12556"/>
        <dbReference type="ChEBI" id="CHEBI:15377"/>
        <dbReference type="ChEBI" id="CHEBI:15378"/>
        <dbReference type="ChEBI" id="CHEBI:57955"/>
        <dbReference type="ChEBI" id="CHEBI:58759"/>
        <dbReference type="EC" id="3.1.1.31"/>
    </reaction>
</comment>
<dbReference type="GO" id="GO:0017057">
    <property type="term" value="F:6-phosphogluconolactonase activity"/>
    <property type="evidence" value="ECO:0007669"/>
    <property type="project" value="UniProtKB-UniRule"/>
</dbReference>
<evidence type="ECO:0000256" key="3">
    <source>
        <dbReference type="ARBA" id="ARBA00004961"/>
    </source>
</evidence>
<dbReference type="InterPro" id="IPR039104">
    <property type="entry name" value="6PGL"/>
</dbReference>
<dbReference type="EC" id="3.1.1.31" evidence="5 7"/>
<dbReference type="EMBL" id="AP024718">
    <property type="protein sequence ID" value="BCX89071.1"/>
    <property type="molecule type" value="Genomic_DNA"/>
</dbReference>
<dbReference type="PANTHER" id="PTHR11054">
    <property type="entry name" value="6-PHOSPHOGLUCONOLACTONASE"/>
    <property type="match status" value="1"/>
</dbReference>
<proteinExistence type="inferred from homology"/>
<evidence type="ECO:0000256" key="4">
    <source>
        <dbReference type="ARBA" id="ARBA00010662"/>
    </source>
</evidence>
<dbReference type="NCBIfam" id="TIGR01198">
    <property type="entry name" value="pgl"/>
    <property type="match status" value="1"/>
</dbReference>
<comment type="pathway">
    <text evidence="3 7">Carbohydrate degradation; pentose phosphate pathway; D-ribulose 5-phosphate from D-glucose 6-phosphate (oxidative stage): step 2/3.</text>
</comment>
<evidence type="ECO:0000256" key="1">
    <source>
        <dbReference type="ARBA" id="ARBA00000832"/>
    </source>
</evidence>
<feature type="domain" description="Glucosamine/galactosamine-6-phosphate isomerase" evidence="8">
    <location>
        <begin position="9"/>
        <end position="227"/>
    </location>
</feature>
<name>A0AAU9CE51_9GAMM</name>
<dbReference type="KEGG" id="meiy:MIN45_P1441"/>
<organism evidence="9 10">
    <name type="scientific">Methylomarinovum tepidoasis</name>
    <dbReference type="NCBI Taxonomy" id="2840183"/>
    <lineage>
        <taxon>Bacteria</taxon>
        <taxon>Pseudomonadati</taxon>
        <taxon>Pseudomonadota</taxon>
        <taxon>Gammaproteobacteria</taxon>
        <taxon>Methylococcales</taxon>
        <taxon>Methylothermaceae</taxon>
        <taxon>Methylomarinovum</taxon>
    </lineage>
</organism>
<reference evidence="10" key="1">
    <citation type="journal article" date="2024" name="Int. J. Syst. Evol. Microbiol.">
        <title>Methylomarinovum tepidoasis sp. nov., a moderately thermophilic methanotroph of the family Methylothermaceae isolated from a deep-sea hydrothermal field.</title>
        <authorList>
            <person name="Hirayama H."/>
            <person name="Takaki Y."/>
            <person name="Abe M."/>
            <person name="Miyazaki M."/>
            <person name="Uematsu K."/>
            <person name="Matsui Y."/>
            <person name="Takai K."/>
        </authorList>
    </citation>
    <scope>NUCLEOTIDE SEQUENCE [LARGE SCALE GENOMIC DNA]</scope>
    <source>
        <strain evidence="10">IN45</strain>
    </source>
</reference>
<evidence type="ECO:0000313" key="10">
    <source>
        <dbReference type="Proteomes" id="UP001321450"/>
    </source>
</evidence>
<evidence type="ECO:0000256" key="7">
    <source>
        <dbReference type="RuleBase" id="RU365095"/>
    </source>
</evidence>
<evidence type="ECO:0000256" key="2">
    <source>
        <dbReference type="ARBA" id="ARBA00002681"/>
    </source>
</evidence>
<dbReference type="InterPro" id="IPR005900">
    <property type="entry name" value="6-phosphogluconolactonase_DevB"/>
</dbReference>
<dbReference type="Pfam" id="PF01182">
    <property type="entry name" value="Glucosamine_iso"/>
    <property type="match status" value="1"/>
</dbReference>